<feature type="domain" description="Signal transduction histidine kinase subgroup 3 dimerisation and phosphoacceptor" evidence="10">
    <location>
        <begin position="191"/>
        <end position="259"/>
    </location>
</feature>
<proteinExistence type="predicted"/>
<evidence type="ECO:0000256" key="6">
    <source>
        <dbReference type="ARBA" id="ARBA00022777"/>
    </source>
</evidence>
<dbReference type="Pfam" id="PF07730">
    <property type="entry name" value="HisKA_3"/>
    <property type="match status" value="1"/>
</dbReference>
<evidence type="ECO:0000256" key="8">
    <source>
        <dbReference type="ARBA" id="ARBA00023012"/>
    </source>
</evidence>
<dbReference type="RefSeq" id="WP_042542507.1">
    <property type="nucleotide sequence ID" value="NZ_JXSQ01000001.1"/>
</dbReference>
<dbReference type="Proteomes" id="UP000032120">
    <property type="component" value="Unassembled WGS sequence"/>
</dbReference>
<dbReference type="InterPro" id="IPR050482">
    <property type="entry name" value="Sensor_HK_TwoCompSys"/>
</dbReference>
<evidence type="ECO:0000256" key="1">
    <source>
        <dbReference type="ARBA" id="ARBA00000085"/>
    </source>
</evidence>
<sequence length="384" mass="39974">MVADSSAADRIIRPATMVLFVLLIVAQLFVLPPQSIQVFTWAVTLAAVALLMVTGTAAKLTQRAWDFHGFWPLAAFAAVSGVVFALPPGGLAVALAYFASNRAGERLTSRRHALAVAVIGTVVATLSAWLLPAFGLIDGFIPWWVGLTVGLPVYAGIARQDRTNALAAAREAAAQSQRAAASEARAAALEERGRIAREIHDVLGHSLTGIAMQLDMADALHASDRDDEANGAVLRARGMAVSGMAETRRAIHALREDTLPLPTTIEGLATASLADFALTGDPQPLSVEMAQAIIRTAQESLTNIRRHAPGAAAQLTLAYEPDRVRLTVADTPAHGGAAPAVAAGEGSGMGLIGMRERAALLGGTLSTGPGPHGIGWIVTLELPL</sequence>
<feature type="transmembrane region" description="Helical" evidence="9">
    <location>
        <begin position="112"/>
        <end position="134"/>
    </location>
</feature>
<gene>
    <name evidence="11" type="ORF">SD72_00720</name>
</gene>
<protein>
    <recommendedName>
        <fullName evidence="2">histidine kinase</fullName>
        <ecNumber evidence="2">2.7.13.3</ecNumber>
    </recommendedName>
</protein>
<dbReference type="AlphaFoldDB" id="A0A0D0I1Z7"/>
<keyword evidence="12" id="KW-1185">Reference proteome</keyword>
<feature type="transmembrane region" description="Helical" evidence="9">
    <location>
        <begin position="38"/>
        <end position="58"/>
    </location>
</feature>
<dbReference type="CDD" id="cd16917">
    <property type="entry name" value="HATPase_UhpB-NarQ-NarX-like"/>
    <property type="match status" value="1"/>
</dbReference>
<dbReference type="InterPro" id="IPR011712">
    <property type="entry name" value="Sig_transdc_His_kin_sub3_dim/P"/>
</dbReference>
<feature type="transmembrane region" description="Helical" evidence="9">
    <location>
        <begin position="140"/>
        <end position="157"/>
    </location>
</feature>
<organism evidence="11 12">
    <name type="scientific">Leucobacter komagatae</name>
    <dbReference type="NCBI Taxonomy" id="55969"/>
    <lineage>
        <taxon>Bacteria</taxon>
        <taxon>Bacillati</taxon>
        <taxon>Actinomycetota</taxon>
        <taxon>Actinomycetes</taxon>
        <taxon>Micrococcales</taxon>
        <taxon>Microbacteriaceae</taxon>
        <taxon>Leucobacter</taxon>
    </lineage>
</organism>
<dbReference type="Gene3D" id="3.30.565.10">
    <property type="entry name" value="Histidine kinase-like ATPase, C-terminal domain"/>
    <property type="match status" value="1"/>
</dbReference>
<dbReference type="Gene3D" id="1.20.5.1930">
    <property type="match status" value="1"/>
</dbReference>
<keyword evidence="8" id="KW-0902">Two-component regulatory system</keyword>
<keyword evidence="3" id="KW-0597">Phosphoprotein</keyword>
<evidence type="ECO:0000256" key="5">
    <source>
        <dbReference type="ARBA" id="ARBA00022741"/>
    </source>
</evidence>
<evidence type="ECO:0000256" key="3">
    <source>
        <dbReference type="ARBA" id="ARBA00022553"/>
    </source>
</evidence>
<dbReference type="InterPro" id="IPR036890">
    <property type="entry name" value="HATPase_C_sf"/>
</dbReference>
<feature type="transmembrane region" description="Helical" evidence="9">
    <location>
        <begin position="12"/>
        <end position="31"/>
    </location>
</feature>
<dbReference type="GO" id="GO:0016020">
    <property type="term" value="C:membrane"/>
    <property type="evidence" value="ECO:0007669"/>
    <property type="project" value="InterPro"/>
</dbReference>
<accession>A0A0D0I1Z7</accession>
<evidence type="ECO:0000256" key="9">
    <source>
        <dbReference type="SAM" id="Phobius"/>
    </source>
</evidence>
<evidence type="ECO:0000313" key="12">
    <source>
        <dbReference type="Proteomes" id="UP000032120"/>
    </source>
</evidence>
<dbReference type="GO" id="GO:0046983">
    <property type="term" value="F:protein dimerization activity"/>
    <property type="evidence" value="ECO:0007669"/>
    <property type="project" value="InterPro"/>
</dbReference>
<dbReference type="PANTHER" id="PTHR24421:SF10">
    <property type="entry name" value="NITRATE_NITRITE SENSOR PROTEIN NARQ"/>
    <property type="match status" value="1"/>
</dbReference>
<keyword evidence="5" id="KW-0547">Nucleotide-binding</keyword>
<evidence type="ECO:0000256" key="2">
    <source>
        <dbReference type="ARBA" id="ARBA00012438"/>
    </source>
</evidence>
<dbReference type="GO" id="GO:0000155">
    <property type="term" value="F:phosphorelay sensor kinase activity"/>
    <property type="evidence" value="ECO:0007669"/>
    <property type="project" value="InterPro"/>
</dbReference>
<keyword evidence="9" id="KW-0812">Transmembrane</keyword>
<keyword evidence="9" id="KW-1133">Transmembrane helix</keyword>
<dbReference type="EC" id="2.7.13.3" evidence="2"/>
<feature type="transmembrane region" description="Helical" evidence="9">
    <location>
        <begin position="70"/>
        <end position="100"/>
    </location>
</feature>
<evidence type="ECO:0000259" key="10">
    <source>
        <dbReference type="Pfam" id="PF07730"/>
    </source>
</evidence>
<comment type="caution">
    <text evidence="11">The sequence shown here is derived from an EMBL/GenBank/DDBJ whole genome shotgun (WGS) entry which is preliminary data.</text>
</comment>
<dbReference type="PANTHER" id="PTHR24421">
    <property type="entry name" value="NITRATE/NITRITE SENSOR PROTEIN NARX-RELATED"/>
    <property type="match status" value="1"/>
</dbReference>
<reference evidence="11 12" key="1">
    <citation type="submission" date="2015-01" db="EMBL/GenBank/DDBJ databases">
        <title>Draft genome sequence of Leucobacter komagatae strain VKM ST2845.</title>
        <authorList>
            <person name="Karlyshev A.V."/>
            <person name="Kudryashova E.B."/>
        </authorList>
    </citation>
    <scope>NUCLEOTIDE SEQUENCE [LARGE SCALE GENOMIC DNA]</scope>
    <source>
        <strain evidence="11 12">VKM ST2845</strain>
    </source>
</reference>
<keyword evidence="7" id="KW-0067">ATP-binding</keyword>
<dbReference type="SUPFAM" id="SSF55874">
    <property type="entry name" value="ATPase domain of HSP90 chaperone/DNA topoisomerase II/histidine kinase"/>
    <property type="match status" value="1"/>
</dbReference>
<comment type="catalytic activity">
    <reaction evidence="1">
        <text>ATP + protein L-histidine = ADP + protein N-phospho-L-histidine.</text>
        <dbReference type="EC" id="2.7.13.3"/>
    </reaction>
</comment>
<dbReference type="OrthoDB" id="227596at2"/>
<keyword evidence="6" id="KW-0418">Kinase</keyword>
<keyword evidence="9" id="KW-0472">Membrane</keyword>
<dbReference type="EMBL" id="JXSQ01000001">
    <property type="protein sequence ID" value="KIP53761.1"/>
    <property type="molecule type" value="Genomic_DNA"/>
</dbReference>
<keyword evidence="4" id="KW-0808">Transferase</keyword>
<evidence type="ECO:0000313" key="11">
    <source>
        <dbReference type="EMBL" id="KIP53761.1"/>
    </source>
</evidence>
<dbReference type="GO" id="GO:0005524">
    <property type="term" value="F:ATP binding"/>
    <property type="evidence" value="ECO:0007669"/>
    <property type="project" value="UniProtKB-KW"/>
</dbReference>
<name>A0A0D0I1Z7_9MICO</name>
<evidence type="ECO:0000256" key="7">
    <source>
        <dbReference type="ARBA" id="ARBA00022840"/>
    </source>
</evidence>
<evidence type="ECO:0000256" key="4">
    <source>
        <dbReference type="ARBA" id="ARBA00022679"/>
    </source>
</evidence>